<dbReference type="AlphaFoldDB" id="A0A1R3J5D5"/>
<keyword evidence="2" id="KW-1185">Reference proteome</keyword>
<comment type="caution">
    <text evidence="1">The sequence shown here is derived from an EMBL/GenBank/DDBJ whole genome shotgun (WGS) entry which is preliminary data.</text>
</comment>
<protein>
    <submittedName>
        <fullName evidence="1">Uncharacterized protein</fullName>
    </submittedName>
</protein>
<sequence length="84" mass="9271">MKQEDDDDELEIVQEIERSSSAPQKFRLKELKAATGEVDAPVVPTEKPAFMWPPAMAPFAAIREEMDNATAGGQLSTTMEFSGR</sequence>
<evidence type="ECO:0000313" key="2">
    <source>
        <dbReference type="Proteomes" id="UP000187203"/>
    </source>
</evidence>
<organism evidence="1 2">
    <name type="scientific">Corchorus olitorius</name>
    <dbReference type="NCBI Taxonomy" id="93759"/>
    <lineage>
        <taxon>Eukaryota</taxon>
        <taxon>Viridiplantae</taxon>
        <taxon>Streptophyta</taxon>
        <taxon>Embryophyta</taxon>
        <taxon>Tracheophyta</taxon>
        <taxon>Spermatophyta</taxon>
        <taxon>Magnoliopsida</taxon>
        <taxon>eudicotyledons</taxon>
        <taxon>Gunneridae</taxon>
        <taxon>Pentapetalae</taxon>
        <taxon>rosids</taxon>
        <taxon>malvids</taxon>
        <taxon>Malvales</taxon>
        <taxon>Malvaceae</taxon>
        <taxon>Grewioideae</taxon>
        <taxon>Apeibeae</taxon>
        <taxon>Corchorus</taxon>
    </lineage>
</organism>
<accession>A0A1R3J5D5</accession>
<reference evidence="2" key="1">
    <citation type="submission" date="2013-09" db="EMBL/GenBank/DDBJ databases">
        <title>Corchorus olitorius genome sequencing.</title>
        <authorList>
            <person name="Alam M."/>
            <person name="Haque M.S."/>
            <person name="Islam M.S."/>
            <person name="Emdad E.M."/>
            <person name="Islam M.M."/>
            <person name="Ahmed B."/>
            <person name="Halim A."/>
            <person name="Hossen Q.M.M."/>
            <person name="Hossain M.Z."/>
            <person name="Ahmed R."/>
            <person name="Khan M.M."/>
            <person name="Islam R."/>
            <person name="Rashid M.M."/>
            <person name="Khan S.A."/>
            <person name="Rahman M.S."/>
            <person name="Alam M."/>
            <person name="Yahiya A.S."/>
            <person name="Khan M.S."/>
            <person name="Azam M.S."/>
            <person name="Haque T."/>
            <person name="Lashkar M.Z.H."/>
            <person name="Akhand A.I."/>
            <person name="Morshed G."/>
            <person name="Roy S."/>
            <person name="Uddin K.S."/>
            <person name="Rabeya T."/>
            <person name="Hossain A.S."/>
            <person name="Chowdhury A."/>
            <person name="Snigdha A.R."/>
            <person name="Mortoza M.S."/>
            <person name="Matin S.A."/>
            <person name="Hoque S.M.E."/>
            <person name="Islam M.K."/>
            <person name="Roy D.K."/>
            <person name="Haider R."/>
            <person name="Moosa M.M."/>
            <person name="Elias S.M."/>
            <person name="Hasan A.M."/>
            <person name="Jahan S."/>
            <person name="Shafiuddin M."/>
            <person name="Mahmood N."/>
            <person name="Shommy N.S."/>
        </authorList>
    </citation>
    <scope>NUCLEOTIDE SEQUENCE [LARGE SCALE GENOMIC DNA]</scope>
    <source>
        <strain evidence="2">cv. O-4</strain>
    </source>
</reference>
<dbReference type="Proteomes" id="UP000187203">
    <property type="component" value="Unassembled WGS sequence"/>
</dbReference>
<dbReference type="EMBL" id="AWUE01016632">
    <property type="protein sequence ID" value="OMO90020.1"/>
    <property type="molecule type" value="Genomic_DNA"/>
</dbReference>
<evidence type="ECO:0000313" key="1">
    <source>
        <dbReference type="EMBL" id="OMO90020.1"/>
    </source>
</evidence>
<name>A0A1R3J5D5_9ROSI</name>
<gene>
    <name evidence="1" type="ORF">COLO4_19437</name>
</gene>
<proteinExistence type="predicted"/>